<protein>
    <submittedName>
        <fullName evidence="1">Uncharacterized protein</fullName>
    </submittedName>
</protein>
<accession>A0A1Z5S5W0</accession>
<organism evidence="1 2">
    <name type="scientific">Sorghum bicolor</name>
    <name type="common">Sorghum</name>
    <name type="synonym">Sorghum vulgare</name>
    <dbReference type="NCBI Taxonomy" id="4558"/>
    <lineage>
        <taxon>Eukaryota</taxon>
        <taxon>Viridiplantae</taxon>
        <taxon>Streptophyta</taxon>
        <taxon>Embryophyta</taxon>
        <taxon>Tracheophyta</taxon>
        <taxon>Spermatophyta</taxon>
        <taxon>Magnoliopsida</taxon>
        <taxon>Liliopsida</taxon>
        <taxon>Poales</taxon>
        <taxon>Poaceae</taxon>
        <taxon>PACMAD clade</taxon>
        <taxon>Panicoideae</taxon>
        <taxon>Andropogonodae</taxon>
        <taxon>Andropogoneae</taxon>
        <taxon>Sorghinae</taxon>
        <taxon>Sorghum</taxon>
    </lineage>
</organism>
<reference evidence="1 2" key="1">
    <citation type="journal article" date="2009" name="Nature">
        <title>The Sorghum bicolor genome and the diversification of grasses.</title>
        <authorList>
            <person name="Paterson A.H."/>
            <person name="Bowers J.E."/>
            <person name="Bruggmann R."/>
            <person name="Dubchak I."/>
            <person name="Grimwood J."/>
            <person name="Gundlach H."/>
            <person name="Haberer G."/>
            <person name="Hellsten U."/>
            <person name="Mitros T."/>
            <person name="Poliakov A."/>
            <person name="Schmutz J."/>
            <person name="Spannagl M."/>
            <person name="Tang H."/>
            <person name="Wang X."/>
            <person name="Wicker T."/>
            <person name="Bharti A.K."/>
            <person name="Chapman J."/>
            <person name="Feltus F.A."/>
            <person name="Gowik U."/>
            <person name="Grigoriev I.V."/>
            <person name="Lyons E."/>
            <person name="Maher C.A."/>
            <person name="Martis M."/>
            <person name="Narechania A."/>
            <person name="Otillar R.P."/>
            <person name="Penning B.W."/>
            <person name="Salamov A.A."/>
            <person name="Wang Y."/>
            <person name="Zhang L."/>
            <person name="Carpita N.C."/>
            <person name="Freeling M."/>
            <person name="Gingle A.R."/>
            <person name="Hash C.T."/>
            <person name="Keller B."/>
            <person name="Klein P."/>
            <person name="Kresovich S."/>
            <person name="McCann M.C."/>
            <person name="Ming R."/>
            <person name="Peterson D.G."/>
            <person name="Mehboob-ur-Rahman"/>
            <person name="Ware D."/>
            <person name="Westhoff P."/>
            <person name="Mayer K.F."/>
            <person name="Messing J."/>
            <person name="Rokhsar D.S."/>
        </authorList>
    </citation>
    <scope>NUCLEOTIDE SEQUENCE [LARGE SCALE GENOMIC DNA]</scope>
    <source>
        <strain evidence="2">cv. BTx623</strain>
    </source>
</reference>
<evidence type="ECO:0000313" key="2">
    <source>
        <dbReference type="Proteomes" id="UP000000768"/>
    </source>
</evidence>
<dbReference type="Gramene" id="OQU91199">
    <property type="protein sequence ID" value="OQU91199"/>
    <property type="gene ID" value="SORBI_3001G136850"/>
</dbReference>
<sequence length="47" mass="5624">MEDLIKQPEKMGPNWPLWWLLKSEDGTCGFLIRSCARWPQGRRARHQ</sequence>
<gene>
    <name evidence="1" type="ORF">SORBI_3001G136850</name>
</gene>
<proteinExistence type="predicted"/>
<dbReference type="InParanoid" id="A0A1Z5S5W0"/>
<dbReference type="AlphaFoldDB" id="A0A1Z5S5W0"/>
<dbReference type="EMBL" id="CM000760">
    <property type="protein sequence ID" value="OQU91199.1"/>
    <property type="molecule type" value="Genomic_DNA"/>
</dbReference>
<reference evidence="2" key="2">
    <citation type="journal article" date="2018" name="Plant J.">
        <title>The Sorghum bicolor reference genome: improved assembly, gene annotations, a transcriptome atlas, and signatures of genome organization.</title>
        <authorList>
            <person name="McCormick R.F."/>
            <person name="Truong S.K."/>
            <person name="Sreedasyam A."/>
            <person name="Jenkins J."/>
            <person name="Shu S."/>
            <person name="Sims D."/>
            <person name="Kennedy M."/>
            <person name="Amirebrahimi M."/>
            <person name="Weers B.D."/>
            <person name="McKinley B."/>
            <person name="Mattison A."/>
            <person name="Morishige D.T."/>
            <person name="Grimwood J."/>
            <person name="Schmutz J."/>
            <person name="Mullet J.E."/>
        </authorList>
    </citation>
    <scope>NUCLEOTIDE SEQUENCE [LARGE SCALE GENOMIC DNA]</scope>
    <source>
        <strain evidence="2">cv. BTx623</strain>
    </source>
</reference>
<keyword evidence="2" id="KW-1185">Reference proteome</keyword>
<evidence type="ECO:0000313" key="1">
    <source>
        <dbReference type="EMBL" id="OQU91199.1"/>
    </source>
</evidence>
<dbReference type="Proteomes" id="UP000000768">
    <property type="component" value="Chromosome 1"/>
</dbReference>
<name>A0A1Z5S5W0_SORBI</name>